<dbReference type="PROSITE" id="PS51257">
    <property type="entry name" value="PROKAR_LIPOPROTEIN"/>
    <property type="match status" value="1"/>
</dbReference>
<dbReference type="GO" id="GO:0016491">
    <property type="term" value="F:oxidoreductase activity"/>
    <property type="evidence" value="ECO:0007669"/>
    <property type="project" value="InterPro"/>
</dbReference>
<dbReference type="Proteomes" id="UP000014174">
    <property type="component" value="Unassembled WGS sequence"/>
</dbReference>
<evidence type="ECO:0000256" key="2">
    <source>
        <dbReference type="ARBA" id="ARBA00022748"/>
    </source>
</evidence>
<dbReference type="Gene3D" id="3.40.30.10">
    <property type="entry name" value="Glutaredoxin"/>
    <property type="match status" value="1"/>
</dbReference>
<keyword evidence="4" id="KW-0676">Redox-active center</keyword>
<dbReference type="InterPro" id="IPR036249">
    <property type="entry name" value="Thioredoxin-like_sf"/>
</dbReference>
<dbReference type="RefSeq" id="WP_016195190.1">
    <property type="nucleotide sequence ID" value="NZ_AQPN01000076.1"/>
</dbReference>
<dbReference type="STRING" id="1150600.ADIARSV_1955"/>
<dbReference type="GO" id="GO:0017004">
    <property type="term" value="P:cytochrome complex assembly"/>
    <property type="evidence" value="ECO:0007669"/>
    <property type="project" value="UniProtKB-KW"/>
</dbReference>
<evidence type="ECO:0000256" key="3">
    <source>
        <dbReference type="ARBA" id="ARBA00023157"/>
    </source>
</evidence>
<dbReference type="OrthoDB" id="616241at2"/>
<reference evidence="6 7" key="1">
    <citation type="journal article" date="2013" name="Genome Announc.">
        <title>Draft Genome Sequence of Arcticibacter svalbardensis Strain MN12-7T, a Member of the Family Sphingobacteriaceae Isolated from an Arctic Soil Sample.</title>
        <authorList>
            <person name="Shivaji S."/>
            <person name="Ara S."/>
            <person name="Prasad S."/>
            <person name="Manasa B.P."/>
            <person name="Begum Z."/>
            <person name="Singh A."/>
            <person name="Kumar Pinnaka A."/>
        </authorList>
    </citation>
    <scope>NUCLEOTIDE SEQUENCE [LARGE SCALE GENOMIC DNA]</scope>
    <source>
        <strain evidence="6 7">MN12-7</strain>
    </source>
</reference>
<proteinExistence type="predicted"/>
<accession>R9GTH3</accession>
<dbReference type="EMBL" id="AQPN01000076">
    <property type="protein sequence ID" value="EOR94850.1"/>
    <property type="molecule type" value="Genomic_DNA"/>
</dbReference>
<dbReference type="SUPFAM" id="SSF52833">
    <property type="entry name" value="Thioredoxin-like"/>
    <property type="match status" value="1"/>
</dbReference>
<evidence type="ECO:0000256" key="1">
    <source>
        <dbReference type="ARBA" id="ARBA00004196"/>
    </source>
</evidence>
<organism evidence="6 7">
    <name type="scientific">Arcticibacter svalbardensis MN12-7</name>
    <dbReference type="NCBI Taxonomy" id="1150600"/>
    <lineage>
        <taxon>Bacteria</taxon>
        <taxon>Pseudomonadati</taxon>
        <taxon>Bacteroidota</taxon>
        <taxon>Sphingobacteriia</taxon>
        <taxon>Sphingobacteriales</taxon>
        <taxon>Sphingobacteriaceae</taxon>
        <taxon>Arcticibacter</taxon>
    </lineage>
</organism>
<evidence type="ECO:0000313" key="6">
    <source>
        <dbReference type="EMBL" id="EOR94850.1"/>
    </source>
</evidence>
<evidence type="ECO:0000313" key="7">
    <source>
        <dbReference type="Proteomes" id="UP000014174"/>
    </source>
</evidence>
<dbReference type="eggNOG" id="COG0526">
    <property type="taxonomic scope" value="Bacteria"/>
</dbReference>
<dbReference type="AlphaFoldDB" id="R9GTH3"/>
<keyword evidence="6" id="KW-0449">Lipoprotein</keyword>
<comment type="caution">
    <text evidence="6">The sequence shown here is derived from an EMBL/GenBank/DDBJ whole genome shotgun (WGS) entry which is preliminary data.</text>
</comment>
<dbReference type="PATRIC" id="fig|1150600.3.peg.1929"/>
<dbReference type="PANTHER" id="PTHR42852:SF6">
    <property type="entry name" value="THIOL:DISULFIDE INTERCHANGE PROTEIN DSBE"/>
    <property type="match status" value="1"/>
</dbReference>
<dbReference type="Pfam" id="PF08534">
    <property type="entry name" value="Redoxin"/>
    <property type="match status" value="1"/>
</dbReference>
<keyword evidence="3" id="KW-1015">Disulfide bond</keyword>
<dbReference type="PROSITE" id="PS51352">
    <property type="entry name" value="THIOREDOXIN_2"/>
    <property type="match status" value="1"/>
</dbReference>
<dbReference type="InterPro" id="IPR050553">
    <property type="entry name" value="Thioredoxin_ResA/DsbE_sf"/>
</dbReference>
<dbReference type="InterPro" id="IPR013766">
    <property type="entry name" value="Thioredoxin_domain"/>
</dbReference>
<name>R9GTH3_9SPHI</name>
<protein>
    <submittedName>
        <fullName evidence="6">Lipoprotein, putative</fullName>
    </submittedName>
</protein>
<feature type="domain" description="Thioredoxin" evidence="5">
    <location>
        <begin position="250"/>
        <end position="405"/>
    </location>
</feature>
<dbReference type="PANTHER" id="PTHR42852">
    <property type="entry name" value="THIOL:DISULFIDE INTERCHANGE PROTEIN DSBE"/>
    <property type="match status" value="1"/>
</dbReference>
<sequence length="414" mass="46228">MPLKTFRLFYTFIITSTVLFTACGKSENGLSQGTWRATIKNEAGTEVPFNFEVLDSAGKKVIYILNANDRLKVDDITVTADSAIIKLPLFDSEFRAAFTSDGLTGNWVRHLADKSVSMEFNAERDVKYRFFEEDPETPEQITGRWSSNFISTDGKDTTLAVGEFTQHKSKVTGTFLTTTGDYRFLEGSISQGKLFLSAFDGSNCMLFTGTIDGKNIVDGKLYSGFSSVTNWSAAKDDQAILPDAYSLTTLKPGFSTLAFSFPNLDGKIVSLTDPVYKNKVVIIQFLGTWCPNCMDETAFMTDFYKQYKDRGVEVIGLAFERTSDPIKSKNSIERLQKRFDITYPLLITGYSNKDVLKGIPALQNFNAFPTTIIIDKKGKVNKIHTGFSGPGTGKYYTDFIKEFETHVNHLLTVK</sequence>
<comment type="subcellular location">
    <subcellularLocation>
        <location evidence="1">Cell envelope</location>
    </subcellularLocation>
</comment>
<dbReference type="InterPro" id="IPR013740">
    <property type="entry name" value="Redoxin"/>
</dbReference>
<evidence type="ECO:0000256" key="4">
    <source>
        <dbReference type="ARBA" id="ARBA00023284"/>
    </source>
</evidence>
<dbReference type="GO" id="GO:0030313">
    <property type="term" value="C:cell envelope"/>
    <property type="evidence" value="ECO:0007669"/>
    <property type="project" value="UniProtKB-SubCell"/>
</dbReference>
<evidence type="ECO:0000259" key="5">
    <source>
        <dbReference type="PROSITE" id="PS51352"/>
    </source>
</evidence>
<dbReference type="CDD" id="cd02966">
    <property type="entry name" value="TlpA_like_family"/>
    <property type="match status" value="1"/>
</dbReference>
<gene>
    <name evidence="6" type="ORF">ADIARSV_1955</name>
</gene>
<keyword evidence="7" id="KW-1185">Reference proteome</keyword>
<keyword evidence="2" id="KW-0201">Cytochrome c-type biogenesis</keyword>